<dbReference type="InterPro" id="IPR004993">
    <property type="entry name" value="GH3"/>
</dbReference>
<accession>A0A1S3XJF6</accession>
<sequence>MERSVPEAPKSPKKATIEEEYKKNLEYIEEVTSKVDEVQCRVLAEILSQNAHVEYLQRHNLNGRTDRETFKKVVPVITYEHILPEINRIACGDKSPILCSQPIS</sequence>
<dbReference type="PaxDb" id="4097-A0A1S3XJF6"/>
<proteinExistence type="predicted"/>
<dbReference type="Pfam" id="PF03321">
    <property type="entry name" value="GH3"/>
    <property type="match status" value="1"/>
</dbReference>
<reference evidence="1" key="1">
    <citation type="submission" date="2025-08" db="UniProtKB">
        <authorList>
            <consortium name="RefSeq"/>
        </authorList>
    </citation>
    <scope>IDENTIFICATION</scope>
</reference>
<dbReference type="PANTHER" id="PTHR31901">
    <property type="entry name" value="GH3 DOMAIN-CONTAINING PROTEIN"/>
    <property type="match status" value="1"/>
</dbReference>
<gene>
    <name evidence="1" type="primary">LOC107765660</name>
</gene>
<organism evidence="1">
    <name type="scientific">Nicotiana tabacum</name>
    <name type="common">Common tobacco</name>
    <dbReference type="NCBI Taxonomy" id="4097"/>
    <lineage>
        <taxon>Eukaryota</taxon>
        <taxon>Viridiplantae</taxon>
        <taxon>Streptophyta</taxon>
        <taxon>Embryophyta</taxon>
        <taxon>Tracheophyta</taxon>
        <taxon>Spermatophyta</taxon>
        <taxon>Magnoliopsida</taxon>
        <taxon>eudicotyledons</taxon>
        <taxon>Gunneridae</taxon>
        <taxon>Pentapetalae</taxon>
        <taxon>asterids</taxon>
        <taxon>lamiids</taxon>
        <taxon>Solanales</taxon>
        <taxon>Solanaceae</taxon>
        <taxon>Nicotianoideae</taxon>
        <taxon>Nicotianeae</taxon>
        <taxon>Nicotiana</taxon>
    </lineage>
</organism>
<dbReference type="OMA" id="MNANEIQ"/>
<dbReference type="AlphaFoldDB" id="A0A1S3XJF6"/>
<dbReference type="RefSeq" id="XP_016439812.1">
    <property type="nucleotide sequence ID" value="XM_016584326.1"/>
</dbReference>
<dbReference type="STRING" id="4097.A0A1S3XJF6"/>
<dbReference type="OrthoDB" id="1915431at2759"/>
<protein>
    <submittedName>
        <fullName evidence="1">Indole-3-acetic acid-amido synthetase GH3.5-like</fullName>
    </submittedName>
</protein>
<dbReference type="KEGG" id="nta:107765660"/>
<name>A0A1S3XJF6_TOBAC</name>
<dbReference type="PANTHER" id="PTHR31901:SF39">
    <property type="entry name" value="INDOLE-3-ACETIC ACID-AMIDO SYNTHETASE GH3.6-LIKE"/>
    <property type="match status" value="1"/>
</dbReference>
<dbReference type="SMR" id="A0A1S3XJF6"/>
<evidence type="ECO:0000313" key="1">
    <source>
        <dbReference type="RefSeq" id="XP_016439812.1"/>
    </source>
</evidence>